<protein>
    <submittedName>
        <fullName evidence="2">Uncharacterized protein</fullName>
    </submittedName>
</protein>
<feature type="non-terminal residue" evidence="2">
    <location>
        <position position="1"/>
    </location>
</feature>
<comment type="caution">
    <text evidence="2">The sequence shown here is derived from an EMBL/GenBank/DDBJ whole genome shotgun (WGS) entry which is preliminary data.</text>
</comment>
<dbReference type="Proteomes" id="UP000266841">
    <property type="component" value="Unassembled WGS sequence"/>
</dbReference>
<dbReference type="EMBL" id="AGNL01010379">
    <property type="protein sequence ID" value="EJK69170.1"/>
    <property type="molecule type" value="Genomic_DNA"/>
</dbReference>
<sequence>LGKTTLGAVFLLFEVAPSLAWSPRRLFNLQNARIRTRSCEVEVVLSLFKEDWGEPEGALPENDLNEYITRLETLFREGTPGPGQSTDALQESKDRVKLDNWIEREGFCVDGNCDDDAEVSQIPSGSRHMNFGDMYQRFPPVEQQCAIPEDLQNSGPNVDVMEFLGIRRAEPVKRVSKVRDWD</sequence>
<feature type="chain" id="PRO_5003841450" evidence="1">
    <location>
        <begin position="21"/>
        <end position="182"/>
    </location>
</feature>
<name>K0SUT9_THAOC</name>
<organism evidence="2 3">
    <name type="scientific">Thalassiosira oceanica</name>
    <name type="common">Marine diatom</name>
    <dbReference type="NCBI Taxonomy" id="159749"/>
    <lineage>
        <taxon>Eukaryota</taxon>
        <taxon>Sar</taxon>
        <taxon>Stramenopiles</taxon>
        <taxon>Ochrophyta</taxon>
        <taxon>Bacillariophyta</taxon>
        <taxon>Coscinodiscophyceae</taxon>
        <taxon>Thalassiosirophycidae</taxon>
        <taxon>Thalassiosirales</taxon>
        <taxon>Thalassiosiraceae</taxon>
        <taxon>Thalassiosira</taxon>
    </lineage>
</organism>
<dbReference type="AlphaFoldDB" id="K0SUT9"/>
<accession>K0SUT9</accession>
<evidence type="ECO:0000256" key="1">
    <source>
        <dbReference type="SAM" id="SignalP"/>
    </source>
</evidence>
<keyword evidence="3" id="KW-1185">Reference proteome</keyword>
<gene>
    <name evidence="2" type="ORF">THAOC_09603</name>
</gene>
<keyword evidence="1" id="KW-0732">Signal</keyword>
<evidence type="ECO:0000313" key="3">
    <source>
        <dbReference type="Proteomes" id="UP000266841"/>
    </source>
</evidence>
<feature type="signal peptide" evidence="1">
    <location>
        <begin position="1"/>
        <end position="20"/>
    </location>
</feature>
<evidence type="ECO:0000313" key="2">
    <source>
        <dbReference type="EMBL" id="EJK69170.1"/>
    </source>
</evidence>
<reference evidence="2 3" key="1">
    <citation type="journal article" date="2012" name="Genome Biol.">
        <title>Genome and low-iron response of an oceanic diatom adapted to chronic iron limitation.</title>
        <authorList>
            <person name="Lommer M."/>
            <person name="Specht M."/>
            <person name="Roy A.S."/>
            <person name="Kraemer L."/>
            <person name="Andreson R."/>
            <person name="Gutowska M.A."/>
            <person name="Wolf J."/>
            <person name="Bergner S.V."/>
            <person name="Schilhabel M.B."/>
            <person name="Klostermeier U.C."/>
            <person name="Beiko R.G."/>
            <person name="Rosenstiel P."/>
            <person name="Hippler M."/>
            <person name="Laroche J."/>
        </authorList>
    </citation>
    <scope>NUCLEOTIDE SEQUENCE [LARGE SCALE GENOMIC DNA]</scope>
    <source>
        <strain evidence="2 3">CCMP1005</strain>
    </source>
</reference>
<proteinExistence type="predicted"/>